<dbReference type="GO" id="GO:0006412">
    <property type="term" value="P:translation"/>
    <property type="evidence" value="ECO:0007669"/>
    <property type="project" value="InterPro"/>
</dbReference>
<dbReference type="RefSeq" id="XP_003741864.1">
    <property type="nucleotide sequence ID" value="XM_003741816.1"/>
</dbReference>
<keyword evidence="5" id="KW-1185">Reference proteome</keyword>
<gene>
    <name evidence="6" type="primary">LOC100898026</name>
</gene>
<evidence type="ECO:0000313" key="6">
    <source>
        <dbReference type="RefSeq" id="XP_003741864.1"/>
    </source>
</evidence>
<dbReference type="SUPFAM" id="SSF57716">
    <property type="entry name" value="Glucocorticoid receptor-like (DNA-binding domain)"/>
    <property type="match status" value="1"/>
</dbReference>
<dbReference type="GO" id="GO:0005763">
    <property type="term" value="C:mitochondrial small ribosomal subunit"/>
    <property type="evidence" value="ECO:0007669"/>
    <property type="project" value="TreeGrafter"/>
</dbReference>
<dbReference type="CTD" id="63931"/>
<dbReference type="AlphaFoldDB" id="A0AAJ6QPS9"/>
<proteinExistence type="inferred from homology"/>
<dbReference type="KEGG" id="goe:100898026"/>
<keyword evidence="3" id="KW-0687">Ribonucleoprotein</keyword>
<dbReference type="GO" id="GO:0003735">
    <property type="term" value="F:structural constituent of ribosome"/>
    <property type="evidence" value="ECO:0007669"/>
    <property type="project" value="InterPro"/>
</dbReference>
<dbReference type="Pfam" id="PF00253">
    <property type="entry name" value="Ribosomal_S14"/>
    <property type="match status" value="1"/>
</dbReference>
<dbReference type="Proteomes" id="UP000694867">
    <property type="component" value="Unplaced"/>
</dbReference>
<dbReference type="InterPro" id="IPR001209">
    <property type="entry name" value="Ribosomal_uS14"/>
</dbReference>
<protein>
    <recommendedName>
        <fullName evidence="4">28S ribosomal protein S14, mitochondrial</fullName>
    </recommendedName>
</protein>
<evidence type="ECO:0000313" key="5">
    <source>
        <dbReference type="Proteomes" id="UP000694867"/>
    </source>
</evidence>
<reference evidence="6" key="1">
    <citation type="submission" date="2025-08" db="UniProtKB">
        <authorList>
            <consortium name="RefSeq"/>
        </authorList>
    </citation>
    <scope>IDENTIFICATION</scope>
</reference>
<dbReference type="PANTHER" id="PTHR19836">
    <property type="entry name" value="30S RIBOSOMAL PROTEIN S14"/>
    <property type="match status" value="1"/>
</dbReference>
<dbReference type="PANTHER" id="PTHR19836:SF19">
    <property type="entry name" value="SMALL RIBOSOMAL SUBUNIT PROTEIN US14M"/>
    <property type="match status" value="1"/>
</dbReference>
<organism evidence="5 6">
    <name type="scientific">Galendromus occidentalis</name>
    <name type="common">western predatory mite</name>
    <dbReference type="NCBI Taxonomy" id="34638"/>
    <lineage>
        <taxon>Eukaryota</taxon>
        <taxon>Metazoa</taxon>
        <taxon>Ecdysozoa</taxon>
        <taxon>Arthropoda</taxon>
        <taxon>Chelicerata</taxon>
        <taxon>Arachnida</taxon>
        <taxon>Acari</taxon>
        <taxon>Parasitiformes</taxon>
        <taxon>Mesostigmata</taxon>
        <taxon>Gamasina</taxon>
        <taxon>Phytoseioidea</taxon>
        <taxon>Phytoseiidae</taxon>
        <taxon>Typhlodrominae</taxon>
        <taxon>Galendromus</taxon>
    </lineage>
</organism>
<comment type="similarity">
    <text evidence="1">Belongs to the universal ribosomal protein uS14 family.</text>
</comment>
<evidence type="ECO:0000256" key="2">
    <source>
        <dbReference type="ARBA" id="ARBA00022980"/>
    </source>
</evidence>
<evidence type="ECO:0000256" key="1">
    <source>
        <dbReference type="ARBA" id="ARBA00009083"/>
    </source>
</evidence>
<dbReference type="Gene3D" id="1.10.287.1480">
    <property type="match status" value="1"/>
</dbReference>
<dbReference type="GeneID" id="100898026"/>
<evidence type="ECO:0000256" key="4">
    <source>
        <dbReference type="ARBA" id="ARBA00083755"/>
    </source>
</evidence>
<accession>A0AAJ6QPS9</accession>
<evidence type="ECO:0000256" key="3">
    <source>
        <dbReference type="ARBA" id="ARBA00023274"/>
    </source>
</evidence>
<dbReference type="FunFam" id="1.10.287.1480:FF:000001">
    <property type="entry name" value="30S ribosomal protein S14"/>
    <property type="match status" value="1"/>
</dbReference>
<keyword evidence="2 6" id="KW-0689">Ribosomal protein</keyword>
<name>A0AAJ6QPS9_9ACAR</name>
<sequence length="125" mass="14967">MQALARFTSSIVARNPIAEIQCRGYMTDWRMLRDYKRRQCVAKHYFERNQLNTLRKNTILPRVLQEAAHEELKKLPRDSATVRIHQRCCVTSYPRNVSIRYRLARHAWRHLADYNKLSGIQKALW</sequence>